<comment type="similarity">
    <text evidence="3">Belongs to the binding-protein-dependent transport system permease family. HisMQ subfamily.</text>
</comment>
<comment type="caution">
    <text evidence="12">The sequence shown here is derived from an EMBL/GenBank/DDBJ whole genome shotgun (WGS) entry which is preliminary data.</text>
</comment>
<dbReference type="Gene3D" id="1.10.3720.10">
    <property type="entry name" value="MetI-like"/>
    <property type="match status" value="1"/>
</dbReference>
<feature type="transmembrane region" description="Helical" evidence="10">
    <location>
        <begin position="230"/>
        <end position="250"/>
    </location>
</feature>
<dbReference type="SUPFAM" id="SSF161098">
    <property type="entry name" value="MetI-like"/>
    <property type="match status" value="1"/>
</dbReference>
<feature type="transmembrane region" description="Helical" evidence="10">
    <location>
        <begin position="56"/>
        <end position="84"/>
    </location>
</feature>
<keyword evidence="9 10" id="KW-0472">Membrane</keyword>
<dbReference type="GO" id="GO:0022857">
    <property type="term" value="F:transmembrane transporter activity"/>
    <property type="evidence" value="ECO:0007669"/>
    <property type="project" value="InterPro"/>
</dbReference>
<name>A0A844QE25_9HYPH</name>
<keyword evidence="13" id="KW-1185">Reference proteome</keyword>
<proteinExistence type="inferred from homology"/>
<evidence type="ECO:0000256" key="9">
    <source>
        <dbReference type="ARBA" id="ARBA00023136"/>
    </source>
</evidence>
<gene>
    <name evidence="12" type="ORF">GN330_03170</name>
</gene>
<dbReference type="NCBIfam" id="TIGR01726">
    <property type="entry name" value="HEQRo_perm_3TM"/>
    <property type="match status" value="1"/>
</dbReference>
<dbReference type="InterPro" id="IPR000515">
    <property type="entry name" value="MetI-like"/>
</dbReference>
<keyword evidence="7" id="KW-0029">Amino-acid transport</keyword>
<reference evidence="12 13" key="1">
    <citation type="submission" date="2019-12" db="EMBL/GenBank/DDBJ databases">
        <title>Nitratireductor arenosus sp. nov., Isolated from sea sand, Jeju island, South Korea.</title>
        <authorList>
            <person name="Kim W."/>
        </authorList>
    </citation>
    <scope>NUCLEOTIDE SEQUENCE [LARGE SCALE GENOMIC DNA]</scope>
    <source>
        <strain evidence="12 13">CAU 1489</strain>
    </source>
</reference>
<dbReference type="AlphaFoldDB" id="A0A844QE25"/>
<evidence type="ECO:0000256" key="6">
    <source>
        <dbReference type="ARBA" id="ARBA00022692"/>
    </source>
</evidence>
<keyword evidence="8 10" id="KW-1133">Transmembrane helix</keyword>
<evidence type="ECO:0000256" key="4">
    <source>
        <dbReference type="ARBA" id="ARBA00022448"/>
    </source>
</evidence>
<dbReference type="EMBL" id="WPHG01000001">
    <property type="protein sequence ID" value="MVA96251.1"/>
    <property type="molecule type" value="Genomic_DNA"/>
</dbReference>
<evidence type="ECO:0000256" key="10">
    <source>
        <dbReference type="RuleBase" id="RU363032"/>
    </source>
</evidence>
<dbReference type="PROSITE" id="PS50928">
    <property type="entry name" value="ABC_TM1"/>
    <property type="match status" value="1"/>
</dbReference>
<feature type="domain" description="ABC transmembrane type-1" evidence="11">
    <location>
        <begin position="60"/>
        <end position="249"/>
    </location>
</feature>
<comment type="function">
    <text evidence="1">Part of the binding-protein-dependent transport system for glutamine; probably responsible for the translocation of the substrate across the membrane.</text>
</comment>
<evidence type="ECO:0000256" key="3">
    <source>
        <dbReference type="ARBA" id="ARBA00010072"/>
    </source>
</evidence>
<evidence type="ECO:0000256" key="7">
    <source>
        <dbReference type="ARBA" id="ARBA00022970"/>
    </source>
</evidence>
<dbReference type="Pfam" id="PF00528">
    <property type="entry name" value="BPD_transp_1"/>
    <property type="match status" value="1"/>
</dbReference>
<sequence>MMFALEEQVEEKRSPWGLVAVMATLALIGVAAWKYVNWQLLASLDFSVVWDYRLALAKGLMVTLYLTAIAGLCGLTAGTVLAALSQSRLALVRWVVVAYVELFRNTPILVQLIWIHFALPVFTGWNTTALQSGTIAIALQASAYFSEIVRGGIESVPKGQWEAAYALGLPARTTWGRVILPPALKSMIPALVNLTISFFKASSILSVLQVSELMTITNRISNAVYKPIELFTAAAVIYFVLGYILSQLTLRLERAAK</sequence>
<dbReference type="GO" id="GO:0043190">
    <property type="term" value="C:ATP-binding cassette (ABC) transporter complex"/>
    <property type="evidence" value="ECO:0007669"/>
    <property type="project" value="InterPro"/>
</dbReference>
<evidence type="ECO:0000256" key="5">
    <source>
        <dbReference type="ARBA" id="ARBA00022475"/>
    </source>
</evidence>
<evidence type="ECO:0000313" key="13">
    <source>
        <dbReference type="Proteomes" id="UP000463224"/>
    </source>
</evidence>
<dbReference type="Proteomes" id="UP000463224">
    <property type="component" value="Unassembled WGS sequence"/>
</dbReference>
<accession>A0A844QE25</accession>
<keyword evidence="5" id="KW-1003">Cell membrane</keyword>
<keyword evidence="4 10" id="KW-0813">Transport</keyword>
<protein>
    <submittedName>
        <fullName evidence="12">ABC transporter permease subunit</fullName>
    </submittedName>
</protein>
<organism evidence="12 13">
    <name type="scientific">Nitratireductor arenosus</name>
    <dbReference type="NCBI Taxonomy" id="2682096"/>
    <lineage>
        <taxon>Bacteria</taxon>
        <taxon>Pseudomonadati</taxon>
        <taxon>Pseudomonadota</taxon>
        <taxon>Alphaproteobacteria</taxon>
        <taxon>Hyphomicrobiales</taxon>
        <taxon>Phyllobacteriaceae</taxon>
        <taxon>Nitratireductor</taxon>
    </lineage>
</organism>
<dbReference type="CDD" id="cd06261">
    <property type="entry name" value="TM_PBP2"/>
    <property type="match status" value="1"/>
</dbReference>
<feature type="transmembrane region" description="Helical" evidence="10">
    <location>
        <begin position="16"/>
        <end position="36"/>
    </location>
</feature>
<evidence type="ECO:0000259" key="11">
    <source>
        <dbReference type="PROSITE" id="PS50928"/>
    </source>
</evidence>
<evidence type="ECO:0000313" key="12">
    <source>
        <dbReference type="EMBL" id="MVA96251.1"/>
    </source>
</evidence>
<evidence type="ECO:0000256" key="2">
    <source>
        <dbReference type="ARBA" id="ARBA00004429"/>
    </source>
</evidence>
<dbReference type="InterPro" id="IPR043429">
    <property type="entry name" value="ArtM/GltK/GlnP/TcyL/YhdX-like"/>
</dbReference>
<evidence type="ECO:0000256" key="8">
    <source>
        <dbReference type="ARBA" id="ARBA00022989"/>
    </source>
</evidence>
<dbReference type="GO" id="GO:0006865">
    <property type="term" value="P:amino acid transport"/>
    <property type="evidence" value="ECO:0007669"/>
    <property type="project" value="UniProtKB-KW"/>
</dbReference>
<dbReference type="InterPro" id="IPR035906">
    <property type="entry name" value="MetI-like_sf"/>
</dbReference>
<dbReference type="PANTHER" id="PTHR30614:SF20">
    <property type="entry name" value="GLUTAMINE TRANSPORT SYSTEM PERMEASE PROTEIN GLNP"/>
    <property type="match status" value="1"/>
</dbReference>
<comment type="subcellular location">
    <subcellularLocation>
        <location evidence="2">Cell inner membrane</location>
        <topology evidence="2">Multi-pass membrane protein</topology>
    </subcellularLocation>
    <subcellularLocation>
        <location evidence="10">Cell membrane</location>
        <topology evidence="10">Multi-pass membrane protein</topology>
    </subcellularLocation>
</comment>
<keyword evidence="6 10" id="KW-0812">Transmembrane</keyword>
<dbReference type="InterPro" id="IPR010065">
    <property type="entry name" value="AA_ABC_transptr_permease_3TM"/>
</dbReference>
<evidence type="ECO:0000256" key="1">
    <source>
        <dbReference type="ARBA" id="ARBA00003159"/>
    </source>
</evidence>
<dbReference type="PANTHER" id="PTHR30614">
    <property type="entry name" value="MEMBRANE COMPONENT OF AMINO ACID ABC TRANSPORTER"/>
    <property type="match status" value="1"/>
</dbReference>